<evidence type="ECO:0000313" key="1">
    <source>
        <dbReference type="Proteomes" id="UP000050794"/>
    </source>
</evidence>
<name>A0A183U9D9_TOXCA</name>
<organism evidence="1 2">
    <name type="scientific">Toxocara canis</name>
    <name type="common">Canine roundworm</name>
    <dbReference type="NCBI Taxonomy" id="6265"/>
    <lineage>
        <taxon>Eukaryota</taxon>
        <taxon>Metazoa</taxon>
        <taxon>Ecdysozoa</taxon>
        <taxon>Nematoda</taxon>
        <taxon>Chromadorea</taxon>
        <taxon>Rhabditida</taxon>
        <taxon>Spirurina</taxon>
        <taxon>Ascaridomorpha</taxon>
        <taxon>Ascaridoidea</taxon>
        <taxon>Toxocaridae</taxon>
        <taxon>Toxocara</taxon>
    </lineage>
</organism>
<accession>A0A183U9D9</accession>
<keyword evidence="1" id="KW-1185">Reference proteome</keyword>
<dbReference type="WBParaSite" id="TCNE_0000510901-mRNA-1">
    <property type="protein sequence ID" value="TCNE_0000510901-mRNA-1"/>
    <property type="gene ID" value="TCNE_0000510901"/>
</dbReference>
<reference evidence="2" key="1">
    <citation type="submission" date="2016-06" db="UniProtKB">
        <authorList>
            <consortium name="WormBaseParasite"/>
        </authorList>
    </citation>
    <scope>IDENTIFICATION</scope>
</reference>
<dbReference type="AlphaFoldDB" id="A0A183U9D9"/>
<proteinExistence type="predicted"/>
<evidence type="ECO:0000313" key="2">
    <source>
        <dbReference type="WBParaSite" id="TCNE_0000510901-mRNA-1"/>
    </source>
</evidence>
<sequence>LEEVAVRERDEVYELLRRGAEKRKTAATWLNSTARGSLSPQWC</sequence>
<protein>
    <submittedName>
        <fullName evidence="2">Transcriptional regulator</fullName>
    </submittedName>
</protein>
<dbReference type="Proteomes" id="UP000050794">
    <property type="component" value="Unassembled WGS sequence"/>
</dbReference>